<dbReference type="InterPro" id="IPR026000">
    <property type="entry name" value="Apc5_dom"/>
</dbReference>
<dbReference type="SMART" id="SM00388">
    <property type="entry name" value="HisKA"/>
    <property type="match status" value="1"/>
</dbReference>
<keyword evidence="11" id="KW-1185">Reference proteome</keyword>
<dbReference type="PROSITE" id="PS50005">
    <property type="entry name" value="TPR"/>
    <property type="match status" value="3"/>
</dbReference>
<evidence type="ECO:0000256" key="8">
    <source>
        <dbReference type="SAM" id="Phobius"/>
    </source>
</evidence>
<dbReference type="InterPro" id="IPR019734">
    <property type="entry name" value="TPR_rpt"/>
</dbReference>
<evidence type="ECO:0000256" key="7">
    <source>
        <dbReference type="SAM" id="Coils"/>
    </source>
</evidence>
<feature type="repeat" description="TPR" evidence="6">
    <location>
        <begin position="64"/>
        <end position="97"/>
    </location>
</feature>
<dbReference type="PANTHER" id="PTHR46630">
    <property type="entry name" value="TETRATRICOPEPTIDE REPEAT PROTEIN 29"/>
    <property type="match status" value="1"/>
</dbReference>
<feature type="transmembrane region" description="Helical" evidence="8">
    <location>
        <begin position="425"/>
        <end position="445"/>
    </location>
</feature>
<dbReference type="SUPFAM" id="SSF48452">
    <property type="entry name" value="TPR-like"/>
    <property type="match status" value="2"/>
</dbReference>
<evidence type="ECO:0000256" key="3">
    <source>
        <dbReference type="ARBA" id="ARBA00022737"/>
    </source>
</evidence>
<dbReference type="InterPro" id="IPR036097">
    <property type="entry name" value="HisK_dim/P_sf"/>
</dbReference>
<keyword evidence="8" id="KW-0812">Transmembrane</keyword>
<feature type="repeat" description="TPR" evidence="6">
    <location>
        <begin position="184"/>
        <end position="217"/>
    </location>
</feature>
<evidence type="ECO:0000313" key="10">
    <source>
        <dbReference type="EMBL" id="CAK8987221.1"/>
    </source>
</evidence>
<dbReference type="Pfam" id="PF12862">
    <property type="entry name" value="ANAPC5"/>
    <property type="match status" value="1"/>
</dbReference>
<dbReference type="Gene3D" id="1.25.40.10">
    <property type="entry name" value="Tetratricopeptide repeat domain"/>
    <property type="match status" value="2"/>
</dbReference>
<keyword evidence="4 6" id="KW-0802">TPR repeat</keyword>
<feature type="repeat" description="TPR" evidence="6">
    <location>
        <begin position="104"/>
        <end position="137"/>
    </location>
</feature>
<keyword evidence="8" id="KW-1133">Transmembrane helix</keyword>
<comment type="subcellular location">
    <subcellularLocation>
        <location evidence="1">Cytoplasm</location>
    </subcellularLocation>
</comment>
<feature type="non-terminal residue" evidence="10">
    <location>
        <position position="632"/>
    </location>
</feature>
<dbReference type="SUPFAM" id="SSF47384">
    <property type="entry name" value="Homodimeric domain of signal transducing histidine kinase"/>
    <property type="match status" value="1"/>
</dbReference>
<dbReference type="PROSITE" id="PS50109">
    <property type="entry name" value="HIS_KIN"/>
    <property type="match status" value="1"/>
</dbReference>
<dbReference type="EMBL" id="CAXAMM010000385">
    <property type="protein sequence ID" value="CAK8987221.1"/>
    <property type="molecule type" value="Genomic_DNA"/>
</dbReference>
<dbReference type="InterPro" id="IPR005467">
    <property type="entry name" value="His_kinase_dom"/>
</dbReference>
<keyword evidence="2" id="KW-0963">Cytoplasm</keyword>
<feature type="coiled-coil region" evidence="7">
    <location>
        <begin position="462"/>
        <end position="492"/>
    </location>
</feature>
<keyword evidence="7" id="KW-0175">Coiled coil</keyword>
<keyword evidence="3" id="KW-0677">Repeat</keyword>
<evidence type="ECO:0000259" key="9">
    <source>
        <dbReference type="PROSITE" id="PS50109"/>
    </source>
</evidence>
<name>A0ABP0HAI8_9DINO</name>
<accession>A0ABP0HAI8</accession>
<dbReference type="Gene3D" id="3.30.565.10">
    <property type="entry name" value="Histidine kinase-like ATPase, C-terminal domain"/>
    <property type="match status" value="1"/>
</dbReference>
<evidence type="ECO:0000256" key="5">
    <source>
        <dbReference type="ARBA" id="ARBA00040665"/>
    </source>
</evidence>
<dbReference type="Pfam" id="PF13181">
    <property type="entry name" value="TPR_8"/>
    <property type="match status" value="1"/>
</dbReference>
<dbReference type="SUPFAM" id="SSF55874">
    <property type="entry name" value="ATPase domain of HSP90 chaperone/DNA topoisomerase II/histidine kinase"/>
    <property type="match status" value="1"/>
</dbReference>
<dbReference type="InterPro" id="IPR036890">
    <property type="entry name" value="HATPase_C_sf"/>
</dbReference>
<dbReference type="Gene3D" id="1.10.287.130">
    <property type="match status" value="1"/>
</dbReference>
<keyword evidence="8" id="KW-0472">Membrane</keyword>
<dbReference type="Pfam" id="PF00512">
    <property type="entry name" value="HisKA"/>
    <property type="match status" value="1"/>
</dbReference>
<dbReference type="InterPro" id="IPR011990">
    <property type="entry name" value="TPR-like_helical_dom_sf"/>
</dbReference>
<feature type="domain" description="Histidine kinase" evidence="9">
    <location>
        <begin position="499"/>
        <end position="632"/>
    </location>
</feature>
<organism evidence="10 11">
    <name type="scientific">Durusdinium trenchii</name>
    <dbReference type="NCBI Taxonomy" id="1381693"/>
    <lineage>
        <taxon>Eukaryota</taxon>
        <taxon>Sar</taxon>
        <taxon>Alveolata</taxon>
        <taxon>Dinophyceae</taxon>
        <taxon>Suessiales</taxon>
        <taxon>Symbiodiniaceae</taxon>
        <taxon>Durusdinium</taxon>
    </lineage>
</organism>
<sequence length="632" mass="71190">MDAQPNVDSLKQQLSITSKNDTTYADLLNEIAGTYNHYDLDSLKAYGLLGLQASRNLDYDPGKAYAYRNLGLVYIPLSRYDSATQYFDSALTILDKKEDKMLRSEIHNGLGITNEESGNFGEALRHYFQALELKRELNDQIGIGKLHNNIGKAYYSLGVYDSATTYLIRALENEDHRNSPGRGSYSLMNLASVKTSLGEFEEGRELFEKALAIKEEINEPVPIATINAWLGEINLLTGETDQALEYYLLSLDQFKKIKHLKGIGALQAKVAEVYMKKAQYDSALLFFQAGLDDKNAIGDLQDVPALLVNMARSYQGKGDIAKAIYTNQEAIARARAINSKSELTEAYELMHRLYAASNQVSKAYESLKLHLTYKDSLLNEQKLKEIKTLETVYGVKQLQQDKEQLEQEKETQDLIYAAEIRRQNVIKYSTMGGLFLVMLLAVTYYRSYLRKKKAHNLLKSKNELITSQKEFLEEQSQELKKINSQLEELSTFKEGLTQMIAHDMKNPLHVIISLAEGKADKSTMKVINQSGREMLNLVTNMLDIQKFDEARIELQKATLPILKLVEEALLQTELLFVSKGLTSKIEIPKGLAVLGDKSLLERVIVNLLTNAVKYSPVGGTIEITGELLNDSE</sequence>
<evidence type="ECO:0000256" key="4">
    <source>
        <dbReference type="ARBA" id="ARBA00022803"/>
    </source>
</evidence>
<dbReference type="InterPro" id="IPR051476">
    <property type="entry name" value="Bac_ResReg_Asp_Phosphatase"/>
</dbReference>
<evidence type="ECO:0000256" key="6">
    <source>
        <dbReference type="PROSITE-ProRule" id="PRU00339"/>
    </source>
</evidence>
<dbReference type="PROSITE" id="PS50293">
    <property type="entry name" value="TPR_REGION"/>
    <property type="match status" value="1"/>
</dbReference>
<dbReference type="InterPro" id="IPR003661">
    <property type="entry name" value="HisK_dim/P_dom"/>
</dbReference>
<evidence type="ECO:0000256" key="2">
    <source>
        <dbReference type="ARBA" id="ARBA00022490"/>
    </source>
</evidence>
<evidence type="ECO:0000256" key="1">
    <source>
        <dbReference type="ARBA" id="ARBA00004496"/>
    </source>
</evidence>
<dbReference type="SMART" id="SM00028">
    <property type="entry name" value="TPR"/>
    <property type="match status" value="6"/>
</dbReference>
<dbReference type="CDD" id="cd00082">
    <property type="entry name" value="HisKA"/>
    <property type="match status" value="1"/>
</dbReference>
<reference evidence="10 11" key="1">
    <citation type="submission" date="2024-02" db="EMBL/GenBank/DDBJ databases">
        <authorList>
            <person name="Chen Y."/>
            <person name="Shah S."/>
            <person name="Dougan E. K."/>
            <person name="Thang M."/>
            <person name="Chan C."/>
        </authorList>
    </citation>
    <scope>NUCLEOTIDE SEQUENCE [LARGE SCALE GENOMIC DNA]</scope>
</reference>
<evidence type="ECO:0000313" key="11">
    <source>
        <dbReference type="Proteomes" id="UP001642464"/>
    </source>
</evidence>
<protein>
    <recommendedName>
        <fullName evidence="5">Tetratricopeptide repeat protein 29</fullName>
    </recommendedName>
</protein>
<proteinExistence type="predicted"/>
<dbReference type="PANTHER" id="PTHR46630:SF1">
    <property type="entry name" value="TETRATRICOPEPTIDE REPEAT PROTEIN 29"/>
    <property type="match status" value="1"/>
</dbReference>
<dbReference type="Pfam" id="PF13424">
    <property type="entry name" value="TPR_12"/>
    <property type="match status" value="2"/>
</dbReference>
<comment type="caution">
    <text evidence="10">The sequence shown here is derived from an EMBL/GenBank/DDBJ whole genome shotgun (WGS) entry which is preliminary data.</text>
</comment>
<gene>
    <name evidence="10" type="ORF">SCF082_LOCUS881</name>
</gene>
<dbReference type="Proteomes" id="UP001642464">
    <property type="component" value="Unassembled WGS sequence"/>
</dbReference>